<keyword evidence="4" id="KW-0804">Transcription</keyword>
<evidence type="ECO:0000256" key="4">
    <source>
        <dbReference type="ARBA" id="ARBA00023163"/>
    </source>
</evidence>
<dbReference type="SUPFAM" id="SSF88659">
    <property type="entry name" value="Sigma3 and sigma4 domains of RNA polymerase sigma factors"/>
    <property type="match status" value="1"/>
</dbReference>
<dbReference type="InterPro" id="IPR039425">
    <property type="entry name" value="RNA_pol_sigma-70-like"/>
</dbReference>
<dbReference type="Proteomes" id="UP000013984">
    <property type="component" value="Unassembled WGS sequence"/>
</dbReference>
<proteinExistence type="inferred from homology"/>
<evidence type="ECO:0000313" key="5">
    <source>
        <dbReference type="EMBL" id="EOQ97232.1"/>
    </source>
</evidence>
<dbReference type="PANTHER" id="PTHR43133:SF51">
    <property type="entry name" value="RNA POLYMERASE SIGMA FACTOR"/>
    <property type="match status" value="1"/>
</dbReference>
<keyword evidence="2" id="KW-0805">Transcription regulation</keyword>
<dbReference type="EMBL" id="AOGZ02000014">
    <property type="protein sequence ID" value="EOQ97232.1"/>
    <property type="molecule type" value="Genomic_DNA"/>
</dbReference>
<comment type="caution">
    <text evidence="5">The sequence shown here is derived from an EMBL/GenBank/DDBJ whole genome shotgun (WGS) entry which is preliminary data.</text>
</comment>
<organism evidence="5 6">
    <name type="scientific">Leptospira wolbachii serovar Codice str. CDC</name>
    <dbReference type="NCBI Taxonomy" id="1218599"/>
    <lineage>
        <taxon>Bacteria</taxon>
        <taxon>Pseudomonadati</taxon>
        <taxon>Spirochaetota</taxon>
        <taxon>Spirochaetia</taxon>
        <taxon>Leptospirales</taxon>
        <taxon>Leptospiraceae</taxon>
        <taxon>Leptospira</taxon>
    </lineage>
</organism>
<dbReference type="InterPro" id="IPR013325">
    <property type="entry name" value="RNA_pol_sigma_r2"/>
</dbReference>
<dbReference type="STRING" id="1218599.LEP1GSC195_2218"/>
<dbReference type="InterPro" id="IPR014284">
    <property type="entry name" value="RNA_pol_sigma-70_dom"/>
</dbReference>
<keyword evidence="6" id="KW-1185">Reference proteome</keyword>
<dbReference type="InterPro" id="IPR013324">
    <property type="entry name" value="RNA_pol_sigma_r3/r4-like"/>
</dbReference>
<evidence type="ECO:0000256" key="3">
    <source>
        <dbReference type="ARBA" id="ARBA00023082"/>
    </source>
</evidence>
<dbReference type="Gene3D" id="1.10.1740.10">
    <property type="match status" value="1"/>
</dbReference>
<evidence type="ECO:0000313" key="6">
    <source>
        <dbReference type="Proteomes" id="UP000013984"/>
    </source>
</evidence>
<keyword evidence="3" id="KW-0731">Sigma factor</keyword>
<dbReference type="NCBIfam" id="TIGR02937">
    <property type="entry name" value="sigma70-ECF"/>
    <property type="match status" value="1"/>
</dbReference>
<evidence type="ECO:0000256" key="1">
    <source>
        <dbReference type="ARBA" id="ARBA00010641"/>
    </source>
</evidence>
<protein>
    <submittedName>
        <fullName evidence="5">Sigma-70, region 4</fullName>
    </submittedName>
</protein>
<dbReference type="Gene3D" id="1.20.140.160">
    <property type="match status" value="1"/>
</dbReference>
<reference evidence="5" key="1">
    <citation type="submission" date="2013-04" db="EMBL/GenBank/DDBJ databases">
        <authorList>
            <person name="Harkins D.M."/>
            <person name="Durkin A.S."/>
            <person name="Brinkac L.M."/>
            <person name="Haft D.H."/>
            <person name="Selengut J.D."/>
            <person name="Sanka R."/>
            <person name="DePew J."/>
            <person name="Purushe J."/>
            <person name="Galloway R.L."/>
            <person name="Vinetz J.M."/>
            <person name="Sutton G.G."/>
            <person name="Nierman W.C."/>
            <person name="Fouts D.E."/>
        </authorList>
    </citation>
    <scope>NUCLEOTIDE SEQUENCE [LARGE SCALE GENOMIC DNA]</scope>
    <source>
        <strain evidence="5">CDC</strain>
    </source>
</reference>
<dbReference type="GO" id="GO:0006352">
    <property type="term" value="P:DNA-templated transcription initiation"/>
    <property type="evidence" value="ECO:0007669"/>
    <property type="project" value="InterPro"/>
</dbReference>
<accession>R9A551</accession>
<name>R9A551_9LEPT</name>
<comment type="similarity">
    <text evidence="1">Belongs to the sigma-70 factor family. ECF subfamily.</text>
</comment>
<dbReference type="GO" id="GO:0016987">
    <property type="term" value="F:sigma factor activity"/>
    <property type="evidence" value="ECO:0007669"/>
    <property type="project" value="UniProtKB-KW"/>
</dbReference>
<dbReference type="SUPFAM" id="SSF88946">
    <property type="entry name" value="Sigma2 domain of RNA polymerase sigma factors"/>
    <property type="match status" value="1"/>
</dbReference>
<evidence type="ECO:0000256" key="2">
    <source>
        <dbReference type="ARBA" id="ARBA00023015"/>
    </source>
</evidence>
<gene>
    <name evidence="5" type="ORF">LEP1GSC195_2218</name>
</gene>
<dbReference type="PANTHER" id="PTHR43133">
    <property type="entry name" value="RNA POLYMERASE ECF-TYPE SIGMA FACTO"/>
    <property type="match status" value="1"/>
</dbReference>
<sequence length="222" mass="25729">MRGVAQKSSFFYPRISFLGTVFALSGTLDCMKEKSYIELLDQAKSGDLRAWTTLQNRFSGFAIKFASKILNDDDLSQDVVQESFWDLYRNLEKITTPAAFPSLLKRNLIKYGDRILRKKENKNLVFLDPNEIDQNAEELDSSYFEKECFDTILKNVNQLDPADQKIIELYYYKNYSLSEISISEGKTLSFIKKRHIRLKQILRNGIGETFRPEARATYLMAA</sequence>
<dbReference type="AlphaFoldDB" id="R9A551"/>